<feature type="chain" id="PRO_5046299518" description="DUF3530 domain-containing protein" evidence="2">
    <location>
        <begin position="31"/>
        <end position="341"/>
    </location>
</feature>
<evidence type="ECO:0000313" key="3">
    <source>
        <dbReference type="EMBL" id="GLR63010.1"/>
    </source>
</evidence>
<evidence type="ECO:0000256" key="1">
    <source>
        <dbReference type="SAM" id="MobiDB-lite"/>
    </source>
</evidence>
<keyword evidence="2" id="KW-0732">Signal</keyword>
<sequence length="341" mass="37382">MIKDIIQVKRLTFLTLLAFTHLAFISLAQAADTPFGLDDEEEQEVKVERANPDPMGEMLAALVKELPAEEVVNLTLNDEETFLALERAALSFKPKGQVLMLPGDRQHPNWPQGIAPLRQVLPEYGWTTLAISLPIYKSAGVAKRTLGPGPLLGYISKSSEPAKSSEKSDPDTGADVGFLGGDEDEQEEVVVEVVDPVEALNAHRALIEARLQAALQHLGNQGKQVLVLQGESIYWLQPWLKTDKLPKKSPLILLYVEAPAGADSVSFAELIKHLGNRPILDIYAGQNTLQASWAAERKAAYLRAGNKQAVQMAVKVPVSSSDGTDSRWLTQRVEGWLRGLR</sequence>
<feature type="signal peptide" evidence="2">
    <location>
        <begin position="1"/>
        <end position="30"/>
    </location>
</feature>
<evidence type="ECO:0008006" key="5">
    <source>
        <dbReference type="Google" id="ProtNLM"/>
    </source>
</evidence>
<dbReference type="Proteomes" id="UP001156682">
    <property type="component" value="Unassembled WGS sequence"/>
</dbReference>
<organism evidence="3 4">
    <name type="scientific">Marinospirillum insulare</name>
    <dbReference type="NCBI Taxonomy" id="217169"/>
    <lineage>
        <taxon>Bacteria</taxon>
        <taxon>Pseudomonadati</taxon>
        <taxon>Pseudomonadota</taxon>
        <taxon>Gammaproteobacteria</taxon>
        <taxon>Oceanospirillales</taxon>
        <taxon>Oceanospirillaceae</taxon>
        <taxon>Marinospirillum</taxon>
    </lineage>
</organism>
<comment type="caution">
    <text evidence="3">The sequence shown here is derived from an EMBL/GenBank/DDBJ whole genome shotgun (WGS) entry which is preliminary data.</text>
</comment>
<keyword evidence="4" id="KW-1185">Reference proteome</keyword>
<accession>A0ABQ5ZS99</accession>
<reference evidence="4" key="1">
    <citation type="journal article" date="2019" name="Int. J. Syst. Evol. Microbiol.">
        <title>The Global Catalogue of Microorganisms (GCM) 10K type strain sequencing project: providing services to taxonomists for standard genome sequencing and annotation.</title>
        <authorList>
            <consortium name="The Broad Institute Genomics Platform"/>
            <consortium name="The Broad Institute Genome Sequencing Center for Infectious Disease"/>
            <person name="Wu L."/>
            <person name="Ma J."/>
        </authorList>
    </citation>
    <scope>NUCLEOTIDE SEQUENCE [LARGE SCALE GENOMIC DNA]</scope>
    <source>
        <strain evidence="4">NBRC 100033</strain>
    </source>
</reference>
<dbReference type="EMBL" id="BSOR01000008">
    <property type="protein sequence ID" value="GLR63010.1"/>
    <property type="molecule type" value="Genomic_DNA"/>
</dbReference>
<dbReference type="Pfam" id="PF12048">
    <property type="entry name" value="DUF3530"/>
    <property type="match status" value="1"/>
</dbReference>
<protein>
    <recommendedName>
        <fullName evidence="5">DUF3530 domain-containing protein</fullName>
    </recommendedName>
</protein>
<evidence type="ECO:0000313" key="4">
    <source>
        <dbReference type="Proteomes" id="UP001156682"/>
    </source>
</evidence>
<name>A0ABQ5ZS99_9GAMM</name>
<gene>
    <name evidence="3" type="ORF">GCM10007878_04450</name>
</gene>
<evidence type="ECO:0000256" key="2">
    <source>
        <dbReference type="SAM" id="SignalP"/>
    </source>
</evidence>
<proteinExistence type="predicted"/>
<feature type="region of interest" description="Disordered" evidence="1">
    <location>
        <begin position="157"/>
        <end position="181"/>
    </location>
</feature>
<dbReference type="InterPro" id="IPR022529">
    <property type="entry name" value="DUF3530"/>
</dbReference>